<dbReference type="Proteomes" id="UP000886501">
    <property type="component" value="Unassembled WGS sequence"/>
</dbReference>
<evidence type="ECO:0000313" key="2">
    <source>
        <dbReference type="Proteomes" id="UP000886501"/>
    </source>
</evidence>
<dbReference type="EMBL" id="MU118145">
    <property type="protein sequence ID" value="KAF9644352.1"/>
    <property type="molecule type" value="Genomic_DNA"/>
</dbReference>
<protein>
    <submittedName>
        <fullName evidence="1">Uncharacterized protein</fullName>
    </submittedName>
</protein>
<gene>
    <name evidence="1" type="ORF">BDM02DRAFT_3122048</name>
</gene>
<organism evidence="1 2">
    <name type="scientific">Thelephora ganbajun</name>
    <name type="common">Ganba fungus</name>
    <dbReference type="NCBI Taxonomy" id="370292"/>
    <lineage>
        <taxon>Eukaryota</taxon>
        <taxon>Fungi</taxon>
        <taxon>Dikarya</taxon>
        <taxon>Basidiomycota</taxon>
        <taxon>Agaricomycotina</taxon>
        <taxon>Agaricomycetes</taxon>
        <taxon>Thelephorales</taxon>
        <taxon>Thelephoraceae</taxon>
        <taxon>Thelephora</taxon>
    </lineage>
</organism>
<proteinExistence type="predicted"/>
<keyword evidence="2" id="KW-1185">Reference proteome</keyword>
<name>A0ACB6Z461_THEGA</name>
<sequence length="220" mass="23869">MITSVTGNGESDLTRFSARLVLNSHAIYDTGEAHAGTMEDSSPPTPPVEPPPKEKSPLDVLQPSPKETTPRQTSQPPVGEGTSSRLAISKVYHTLSRSAEDVVTSVTENGEVHTSTLGNSSPPTPPVEPPLEGKDPREVSQSSPEETTPRQTLQPSTGEDAVILSQSVTETFPQLSQPPGGGIVPRFEENTPRTNRRGFKQTFKQAFQKIRRLTKYTLCR</sequence>
<evidence type="ECO:0000313" key="1">
    <source>
        <dbReference type="EMBL" id="KAF9644352.1"/>
    </source>
</evidence>
<reference evidence="1" key="1">
    <citation type="submission" date="2019-10" db="EMBL/GenBank/DDBJ databases">
        <authorList>
            <consortium name="DOE Joint Genome Institute"/>
            <person name="Kuo A."/>
            <person name="Miyauchi S."/>
            <person name="Kiss E."/>
            <person name="Drula E."/>
            <person name="Kohler A."/>
            <person name="Sanchez-Garcia M."/>
            <person name="Andreopoulos B."/>
            <person name="Barry K.W."/>
            <person name="Bonito G."/>
            <person name="Buee M."/>
            <person name="Carver A."/>
            <person name="Chen C."/>
            <person name="Cichocki N."/>
            <person name="Clum A."/>
            <person name="Culley D."/>
            <person name="Crous P.W."/>
            <person name="Fauchery L."/>
            <person name="Girlanda M."/>
            <person name="Hayes R."/>
            <person name="Keri Z."/>
            <person name="Labutti K."/>
            <person name="Lipzen A."/>
            <person name="Lombard V."/>
            <person name="Magnuson J."/>
            <person name="Maillard F."/>
            <person name="Morin E."/>
            <person name="Murat C."/>
            <person name="Nolan M."/>
            <person name="Ohm R."/>
            <person name="Pangilinan J."/>
            <person name="Pereira M."/>
            <person name="Perotto S."/>
            <person name="Peter M."/>
            <person name="Riley R."/>
            <person name="Sitrit Y."/>
            <person name="Stielow B."/>
            <person name="Szollosi G."/>
            <person name="Zifcakova L."/>
            <person name="Stursova M."/>
            <person name="Spatafora J.W."/>
            <person name="Tedersoo L."/>
            <person name="Vaario L.-M."/>
            <person name="Yamada A."/>
            <person name="Yan M."/>
            <person name="Wang P."/>
            <person name="Xu J."/>
            <person name="Bruns T."/>
            <person name="Baldrian P."/>
            <person name="Vilgalys R."/>
            <person name="Henrissat B."/>
            <person name="Grigoriev I.V."/>
            <person name="Hibbett D."/>
            <person name="Nagy L.G."/>
            <person name="Martin F.M."/>
        </authorList>
    </citation>
    <scope>NUCLEOTIDE SEQUENCE</scope>
    <source>
        <strain evidence="1">P2</strain>
    </source>
</reference>
<comment type="caution">
    <text evidence="1">The sequence shown here is derived from an EMBL/GenBank/DDBJ whole genome shotgun (WGS) entry which is preliminary data.</text>
</comment>
<accession>A0ACB6Z461</accession>
<reference evidence="1" key="2">
    <citation type="journal article" date="2020" name="Nat. Commun.">
        <title>Large-scale genome sequencing of mycorrhizal fungi provides insights into the early evolution of symbiotic traits.</title>
        <authorList>
            <person name="Miyauchi S."/>
            <person name="Kiss E."/>
            <person name="Kuo A."/>
            <person name="Drula E."/>
            <person name="Kohler A."/>
            <person name="Sanchez-Garcia M."/>
            <person name="Morin E."/>
            <person name="Andreopoulos B."/>
            <person name="Barry K.W."/>
            <person name="Bonito G."/>
            <person name="Buee M."/>
            <person name="Carver A."/>
            <person name="Chen C."/>
            <person name="Cichocki N."/>
            <person name="Clum A."/>
            <person name="Culley D."/>
            <person name="Crous P.W."/>
            <person name="Fauchery L."/>
            <person name="Girlanda M."/>
            <person name="Hayes R.D."/>
            <person name="Keri Z."/>
            <person name="LaButti K."/>
            <person name="Lipzen A."/>
            <person name="Lombard V."/>
            <person name="Magnuson J."/>
            <person name="Maillard F."/>
            <person name="Murat C."/>
            <person name="Nolan M."/>
            <person name="Ohm R.A."/>
            <person name="Pangilinan J."/>
            <person name="Pereira M.F."/>
            <person name="Perotto S."/>
            <person name="Peter M."/>
            <person name="Pfister S."/>
            <person name="Riley R."/>
            <person name="Sitrit Y."/>
            <person name="Stielow J.B."/>
            <person name="Szollosi G."/>
            <person name="Zifcakova L."/>
            <person name="Stursova M."/>
            <person name="Spatafora J.W."/>
            <person name="Tedersoo L."/>
            <person name="Vaario L.M."/>
            <person name="Yamada A."/>
            <person name="Yan M."/>
            <person name="Wang P."/>
            <person name="Xu J."/>
            <person name="Bruns T."/>
            <person name="Baldrian P."/>
            <person name="Vilgalys R."/>
            <person name="Dunand C."/>
            <person name="Henrissat B."/>
            <person name="Grigoriev I.V."/>
            <person name="Hibbett D."/>
            <person name="Nagy L.G."/>
            <person name="Martin F.M."/>
        </authorList>
    </citation>
    <scope>NUCLEOTIDE SEQUENCE</scope>
    <source>
        <strain evidence="1">P2</strain>
    </source>
</reference>